<reference evidence="2 3" key="1">
    <citation type="submission" date="2024-04" db="EMBL/GenBank/DDBJ databases">
        <authorList>
            <person name="Wu Y.S."/>
            <person name="Zhang L."/>
        </authorList>
    </citation>
    <scope>NUCLEOTIDE SEQUENCE [LARGE SCALE GENOMIC DNA]</scope>
    <source>
        <strain evidence="2 3">KG-01</strain>
    </source>
</reference>
<feature type="transmembrane region" description="Helical" evidence="1">
    <location>
        <begin position="33"/>
        <end position="56"/>
    </location>
</feature>
<dbReference type="GeneID" id="97821996"/>
<name>A0ABU9LKD1_9BACL</name>
<keyword evidence="3" id="KW-1185">Reference proteome</keyword>
<accession>A0ABU9LKD1</accession>
<sequence>MHSLRERIIITIITSILSTIATKIYYWNSMEPSRVWFIFCLIMILLMTYGLLASYIIERIAAIFDYQVVKILIRVLLYLIAGTLPFIGSPILIVSIITAIIYVLVDALYPQSKS</sequence>
<feature type="transmembrane region" description="Helical" evidence="1">
    <location>
        <begin position="7"/>
        <end position="27"/>
    </location>
</feature>
<organism evidence="2 3">
    <name type="scientific">Kurthia gibsonii</name>
    <dbReference type="NCBI Taxonomy" id="33946"/>
    <lineage>
        <taxon>Bacteria</taxon>
        <taxon>Bacillati</taxon>
        <taxon>Bacillota</taxon>
        <taxon>Bacilli</taxon>
        <taxon>Bacillales</taxon>
        <taxon>Caryophanaceae</taxon>
        <taxon>Kurthia</taxon>
    </lineage>
</organism>
<dbReference type="Proteomes" id="UP001398420">
    <property type="component" value="Unassembled WGS sequence"/>
</dbReference>
<keyword evidence="1" id="KW-0472">Membrane</keyword>
<proteinExistence type="predicted"/>
<keyword evidence="1" id="KW-1133">Transmembrane helix</keyword>
<dbReference type="RefSeq" id="WP_068453856.1">
    <property type="nucleotide sequence ID" value="NZ_BJOB01000036.1"/>
</dbReference>
<evidence type="ECO:0000256" key="1">
    <source>
        <dbReference type="SAM" id="Phobius"/>
    </source>
</evidence>
<evidence type="ECO:0000313" key="2">
    <source>
        <dbReference type="EMBL" id="MEL5988202.1"/>
    </source>
</evidence>
<gene>
    <name evidence="2" type="ORF">AAF454_07190</name>
</gene>
<keyword evidence="1" id="KW-0812">Transmembrane</keyword>
<feature type="transmembrane region" description="Helical" evidence="1">
    <location>
        <begin position="76"/>
        <end position="105"/>
    </location>
</feature>
<dbReference type="EMBL" id="JBCEWA010000004">
    <property type="protein sequence ID" value="MEL5988202.1"/>
    <property type="molecule type" value="Genomic_DNA"/>
</dbReference>
<protein>
    <submittedName>
        <fullName evidence="2">Uncharacterized protein</fullName>
    </submittedName>
</protein>
<comment type="caution">
    <text evidence="2">The sequence shown here is derived from an EMBL/GenBank/DDBJ whole genome shotgun (WGS) entry which is preliminary data.</text>
</comment>
<evidence type="ECO:0000313" key="3">
    <source>
        <dbReference type="Proteomes" id="UP001398420"/>
    </source>
</evidence>